<evidence type="ECO:0000313" key="2">
    <source>
        <dbReference type="EMBL" id="GBP03233.1"/>
    </source>
</evidence>
<protein>
    <submittedName>
        <fullName evidence="2">Retrovirus-related Pol polyprotein from transposon TNT 1-94</fullName>
    </submittedName>
</protein>
<organism evidence="2 3">
    <name type="scientific">Eumeta variegata</name>
    <name type="common">Bagworm moth</name>
    <name type="synonym">Eumeta japonica</name>
    <dbReference type="NCBI Taxonomy" id="151549"/>
    <lineage>
        <taxon>Eukaryota</taxon>
        <taxon>Metazoa</taxon>
        <taxon>Ecdysozoa</taxon>
        <taxon>Arthropoda</taxon>
        <taxon>Hexapoda</taxon>
        <taxon>Insecta</taxon>
        <taxon>Pterygota</taxon>
        <taxon>Neoptera</taxon>
        <taxon>Endopterygota</taxon>
        <taxon>Lepidoptera</taxon>
        <taxon>Glossata</taxon>
        <taxon>Ditrysia</taxon>
        <taxon>Tineoidea</taxon>
        <taxon>Psychidae</taxon>
        <taxon>Oiketicinae</taxon>
        <taxon>Eumeta</taxon>
    </lineage>
</organism>
<dbReference type="EMBL" id="BGZK01000009">
    <property type="protein sequence ID" value="GBP03233.1"/>
    <property type="molecule type" value="Genomic_DNA"/>
</dbReference>
<feature type="region of interest" description="Disordered" evidence="1">
    <location>
        <begin position="99"/>
        <end position="128"/>
    </location>
</feature>
<dbReference type="CDD" id="cd09272">
    <property type="entry name" value="RNase_HI_RT_Ty1"/>
    <property type="match status" value="1"/>
</dbReference>
<keyword evidence="3" id="KW-1185">Reference proteome</keyword>
<sequence>MKLTSKDGELIMKGFYDADWARDNIDRKSCTGYVFNSQGGAVSWCSRRQQTVALSTAEAEYMVEGINDILYRAIRFRTGSLKGARNSETRELVTQTRLGLPSQARGTDDRRGSARVVRDPHTHTRTGY</sequence>
<dbReference type="STRING" id="151549.A0A4C1SLZ6"/>
<evidence type="ECO:0000256" key="1">
    <source>
        <dbReference type="SAM" id="MobiDB-lite"/>
    </source>
</evidence>
<accession>A0A4C1SLZ6</accession>
<gene>
    <name evidence="2" type="ORF">EVAR_2658_1</name>
</gene>
<comment type="caution">
    <text evidence="2">The sequence shown here is derived from an EMBL/GenBank/DDBJ whole genome shotgun (WGS) entry which is preliminary data.</text>
</comment>
<name>A0A4C1SLZ6_EUMVA</name>
<proteinExistence type="predicted"/>
<evidence type="ECO:0000313" key="3">
    <source>
        <dbReference type="Proteomes" id="UP000299102"/>
    </source>
</evidence>
<feature type="compositionally biased region" description="Basic and acidic residues" evidence="1">
    <location>
        <begin position="106"/>
        <end position="122"/>
    </location>
</feature>
<reference evidence="2 3" key="1">
    <citation type="journal article" date="2019" name="Commun. Biol.">
        <title>The bagworm genome reveals a unique fibroin gene that provides high tensile strength.</title>
        <authorList>
            <person name="Kono N."/>
            <person name="Nakamura H."/>
            <person name="Ohtoshi R."/>
            <person name="Tomita M."/>
            <person name="Numata K."/>
            <person name="Arakawa K."/>
        </authorList>
    </citation>
    <scope>NUCLEOTIDE SEQUENCE [LARGE SCALE GENOMIC DNA]</scope>
</reference>
<dbReference type="PANTHER" id="PTHR11439">
    <property type="entry name" value="GAG-POL-RELATED RETROTRANSPOSON"/>
    <property type="match status" value="1"/>
</dbReference>
<dbReference type="AlphaFoldDB" id="A0A4C1SLZ6"/>
<dbReference type="Proteomes" id="UP000299102">
    <property type="component" value="Unassembled WGS sequence"/>
</dbReference>
<dbReference type="OrthoDB" id="430476at2759"/>